<dbReference type="Proteomes" id="UP000295058">
    <property type="component" value="Unassembled WGS sequence"/>
</dbReference>
<keyword evidence="1" id="KW-0472">Membrane</keyword>
<dbReference type="InterPro" id="IPR037185">
    <property type="entry name" value="EmrE-like"/>
</dbReference>
<feature type="transmembrane region" description="Helical" evidence="1">
    <location>
        <begin position="48"/>
        <end position="66"/>
    </location>
</feature>
<comment type="caution">
    <text evidence="2">The sequence shown here is derived from an EMBL/GenBank/DDBJ whole genome shotgun (WGS) entry which is preliminary data.</text>
</comment>
<protein>
    <recommendedName>
        <fullName evidence="4">EamA domain-containing protein</fullName>
    </recommendedName>
</protein>
<keyword evidence="1" id="KW-1133">Transmembrane helix</keyword>
<evidence type="ECO:0000313" key="3">
    <source>
        <dbReference type="Proteomes" id="UP000295058"/>
    </source>
</evidence>
<organism evidence="2 3">
    <name type="scientific">Oceanimonas baumannii</name>
    <dbReference type="NCBI Taxonomy" id="129578"/>
    <lineage>
        <taxon>Bacteria</taxon>
        <taxon>Pseudomonadati</taxon>
        <taxon>Pseudomonadota</taxon>
        <taxon>Gammaproteobacteria</taxon>
        <taxon>Aeromonadales</taxon>
        <taxon>Aeromonadaceae</taxon>
        <taxon>Oceanimonas</taxon>
    </lineage>
</organism>
<dbReference type="EMBL" id="SODO01000013">
    <property type="protein sequence ID" value="TDW56844.1"/>
    <property type="molecule type" value="Genomic_DNA"/>
</dbReference>
<gene>
    <name evidence="2" type="ORF">LY04_02856</name>
</gene>
<name>A0ABY2EVW7_9GAMM</name>
<sequence>MMGLTYSLVLWAFALASQVSYVVALRQLSIPLGVLLGVWWLGESHRGGKLPGVALILSGLTLVALAG</sequence>
<evidence type="ECO:0000313" key="2">
    <source>
        <dbReference type="EMBL" id="TDW56844.1"/>
    </source>
</evidence>
<keyword evidence="1" id="KW-0812">Transmembrane</keyword>
<dbReference type="SUPFAM" id="SSF103481">
    <property type="entry name" value="Multidrug resistance efflux transporter EmrE"/>
    <property type="match status" value="1"/>
</dbReference>
<evidence type="ECO:0008006" key="4">
    <source>
        <dbReference type="Google" id="ProtNLM"/>
    </source>
</evidence>
<dbReference type="Gene3D" id="1.10.3730.20">
    <property type="match status" value="1"/>
</dbReference>
<keyword evidence="3" id="KW-1185">Reference proteome</keyword>
<proteinExistence type="predicted"/>
<reference evidence="2 3" key="1">
    <citation type="submission" date="2019-03" db="EMBL/GenBank/DDBJ databases">
        <title>Genomic Encyclopedia of Archaeal and Bacterial Type Strains, Phase II (KMG-II): from individual species to whole genera.</title>
        <authorList>
            <person name="Goeker M."/>
        </authorList>
    </citation>
    <scope>NUCLEOTIDE SEQUENCE [LARGE SCALE GENOMIC DNA]</scope>
    <source>
        <strain evidence="2 3">DSM 15594</strain>
    </source>
</reference>
<evidence type="ECO:0000256" key="1">
    <source>
        <dbReference type="SAM" id="Phobius"/>
    </source>
</evidence>
<accession>A0ABY2EVW7</accession>